<accession>A0A418VG09</accession>
<keyword evidence="2" id="KW-0645">Protease</keyword>
<keyword evidence="4" id="KW-1133">Transmembrane helix</keyword>
<keyword evidence="3 4" id="KW-0472">Membrane</keyword>
<feature type="transmembrane region" description="Helical" evidence="4">
    <location>
        <begin position="41"/>
        <end position="63"/>
    </location>
</feature>
<name>A0A418VG09_RHOPL</name>
<dbReference type="InterPro" id="IPR012338">
    <property type="entry name" value="Beta-lactam/transpept-like"/>
</dbReference>
<comment type="subcellular location">
    <subcellularLocation>
        <location evidence="1">Membrane</location>
    </subcellularLocation>
</comment>
<evidence type="ECO:0000256" key="1">
    <source>
        <dbReference type="ARBA" id="ARBA00004370"/>
    </source>
</evidence>
<dbReference type="PANTHER" id="PTHR30627">
    <property type="entry name" value="PEPTIDOGLYCAN D,D-TRANSPEPTIDASE"/>
    <property type="match status" value="1"/>
</dbReference>
<dbReference type="Gene3D" id="3.30.450.330">
    <property type="match status" value="1"/>
</dbReference>
<dbReference type="Gene3D" id="3.90.1310.10">
    <property type="entry name" value="Penicillin-binding protein 2a (Domain 2)"/>
    <property type="match status" value="1"/>
</dbReference>
<dbReference type="Pfam" id="PF00905">
    <property type="entry name" value="Transpeptidase"/>
    <property type="match status" value="1"/>
</dbReference>
<evidence type="ECO:0000313" key="8">
    <source>
        <dbReference type="Proteomes" id="UP000285523"/>
    </source>
</evidence>
<feature type="domain" description="Penicillin-binding protein dimerisation" evidence="6">
    <location>
        <begin position="80"/>
        <end position="189"/>
    </location>
</feature>
<dbReference type="GO" id="GO:0005886">
    <property type="term" value="C:plasma membrane"/>
    <property type="evidence" value="ECO:0007669"/>
    <property type="project" value="TreeGrafter"/>
</dbReference>
<proteinExistence type="predicted"/>
<dbReference type="Pfam" id="PF03717">
    <property type="entry name" value="PBP_dimer"/>
    <property type="match status" value="1"/>
</dbReference>
<evidence type="ECO:0000256" key="3">
    <source>
        <dbReference type="ARBA" id="ARBA00023136"/>
    </source>
</evidence>
<protein>
    <submittedName>
        <fullName evidence="7">Penicillin-binding protein 2</fullName>
    </submittedName>
</protein>
<dbReference type="PANTHER" id="PTHR30627:SF1">
    <property type="entry name" value="PEPTIDOGLYCAN D,D-TRANSPEPTIDASE FTSI"/>
    <property type="match status" value="1"/>
</dbReference>
<dbReference type="Gene3D" id="3.40.710.10">
    <property type="entry name" value="DD-peptidase/beta-lactamase superfamily"/>
    <property type="match status" value="1"/>
</dbReference>
<keyword evidence="4" id="KW-0812">Transmembrane</keyword>
<dbReference type="Proteomes" id="UP000285523">
    <property type="component" value="Unassembled WGS sequence"/>
</dbReference>
<dbReference type="OrthoDB" id="9789078at2"/>
<evidence type="ECO:0000313" key="7">
    <source>
        <dbReference type="EMBL" id="RJF75028.1"/>
    </source>
</evidence>
<dbReference type="InterPro" id="IPR036138">
    <property type="entry name" value="PBP_dimer_sf"/>
</dbReference>
<reference evidence="7 8" key="1">
    <citation type="submission" date="2018-09" db="EMBL/GenBank/DDBJ databases">
        <title>Draft genome sequence of Rhodopseudomonas palustris 2.1.18.</title>
        <authorList>
            <person name="Robertson S.L."/>
            <person name="Meyer T.E."/>
            <person name="Kyndt J.A."/>
        </authorList>
    </citation>
    <scope>NUCLEOTIDE SEQUENCE [LARGE SCALE GENOMIC DNA]</scope>
    <source>
        <strain evidence="7 8">2.1.18</strain>
    </source>
</reference>
<dbReference type="SUPFAM" id="SSF56519">
    <property type="entry name" value="Penicillin binding protein dimerisation domain"/>
    <property type="match status" value="1"/>
</dbReference>
<keyword evidence="2" id="KW-0121">Carboxypeptidase</keyword>
<dbReference type="InterPro" id="IPR001460">
    <property type="entry name" value="PCN-bd_Tpept"/>
</dbReference>
<dbReference type="AlphaFoldDB" id="A0A418VG09"/>
<comment type="caution">
    <text evidence="7">The sequence shown here is derived from an EMBL/GenBank/DDBJ whole genome shotgun (WGS) entry which is preliminary data.</text>
</comment>
<dbReference type="InterPro" id="IPR005311">
    <property type="entry name" value="PBP_dimer"/>
</dbReference>
<dbReference type="GO" id="GO:0008658">
    <property type="term" value="F:penicillin binding"/>
    <property type="evidence" value="ECO:0007669"/>
    <property type="project" value="InterPro"/>
</dbReference>
<dbReference type="GO" id="GO:0004180">
    <property type="term" value="F:carboxypeptidase activity"/>
    <property type="evidence" value="ECO:0007669"/>
    <property type="project" value="UniProtKB-KW"/>
</dbReference>
<evidence type="ECO:0000259" key="6">
    <source>
        <dbReference type="Pfam" id="PF03717"/>
    </source>
</evidence>
<evidence type="ECO:0000256" key="2">
    <source>
        <dbReference type="ARBA" id="ARBA00022645"/>
    </source>
</evidence>
<keyword evidence="2" id="KW-0378">Hydrolase</keyword>
<gene>
    <name evidence="7" type="ORF">D4Q52_10245</name>
</gene>
<evidence type="ECO:0000259" key="5">
    <source>
        <dbReference type="Pfam" id="PF00905"/>
    </source>
</evidence>
<dbReference type="GO" id="GO:0071555">
    <property type="term" value="P:cell wall organization"/>
    <property type="evidence" value="ECO:0007669"/>
    <property type="project" value="TreeGrafter"/>
</dbReference>
<dbReference type="InterPro" id="IPR050515">
    <property type="entry name" value="Beta-lactam/transpept"/>
</dbReference>
<dbReference type="EMBL" id="QYYD01000009">
    <property type="protein sequence ID" value="RJF75028.1"/>
    <property type="molecule type" value="Genomic_DNA"/>
</dbReference>
<evidence type="ECO:0000256" key="4">
    <source>
        <dbReference type="SAM" id="Phobius"/>
    </source>
</evidence>
<dbReference type="SUPFAM" id="SSF56601">
    <property type="entry name" value="beta-lactamase/transpeptidase-like"/>
    <property type="match status" value="1"/>
</dbReference>
<organism evidence="7 8">
    <name type="scientific">Rhodopseudomonas palustris</name>
    <dbReference type="NCBI Taxonomy" id="1076"/>
    <lineage>
        <taxon>Bacteria</taxon>
        <taxon>Pseudomonadati</taxon>
        <taxon>Pseudomonadota</taxon>
        <taxon>Alphaproteobacteria</taxon>
        <taxon>Hyphomicrobiales</taxon>
        <taxon>Nitrobacteraceae</taxon>
        <taxon>Rhodopseudomonas</taxon>
    </lineage>
</organism>
<feature type="domain" description="Penicillin-binding protein transpeptidase" evidence="5">
    <location>
        <begin position="254"/>
        <end position="531"/>
    </location>
</feature>
<sequence length="588" mass="64387">MTEPSLPLVGHHVNWRRRMIRSLIYGRDVDRDAKARARVGLAMIAFAGVYGIIMFKLTMIAAFGDSHGARRSGGSDAIATARPDIVDRNGTILATDVKSPSLFGEPRRIIDQDEAVELLTATLPDLETPEVRERLASKKGFVWLKRDITPRQQADIKKLGIPGIGFLRENKRVYPTGPEVSHLIGLVNIDNQGIAGIEKWLDNNGLADLHRAGFASDRLQKPVELAVDIRVEHALRDELLKAKEKFSAKAASGLVSNVRTGEIVAMVSLPDFDPNNPKEANDPDRINRLTTGVYEMGSTFKTLTLAMALDAGKATLNSMYDARGPLHYGRFKIHDTHNMGRAISLSEVFTYSSNVGAARVALSMGVDAHKAFLKKVGQLDRLRTELPESASPIVPKRWGELNTITISFGHGVAVAPLQAVMGINAMVNGGYLIPPTFLRRTEEDALKMAKRVVKKETSDKIRYLMRLNAETGTAKTADQIAKGYYLGGKTGTSEKVINGRYAKKQVLNSFTAVLPMDNPQYQVLVMLDEPKALPETHGFITSGWNAVPTGGNVIARIAPLLGIEPRFDLPPPDRLILAASRTAQAEPR</sequence>